<keyword evidence="6" id="KW-0489">Methyltransferase</keyword>
<reference evidence="6" key="1">
    <citation type="submission" date="2020-08" db="EMBL/GenBank/DDBJ databases">
        <title>Genomic Encyclopedia of Type Strains, Phase IV (KMG-V): Genome sequencing to study the core and pangenomes of soil and plant-associated prokaryotes.</title>
        <authorList>
            <person name="Whitman W."/>
        </authorList>
    </citation>
    <scope>NUCLEOTIDE SEQUENCE [LARGE SCALE GENOMIC DNA]</scope>
    <source>
        <strain evidence="6">M8UP27</strain>
    </source>
</reference>
<dbReference type="GO" id="GO:0004671">
    <property type="term" value="F:protein C-terminal S-isoprenylcysteine carboxyl O-methyltransferase activity"/>
    <property type="evidence" value="ECO:0007669"/>
    <property type="project" value="InterPro"/>
</dbReference>
<feature type="transmembrane region" description="Helical" evidence="5">
    <location>
        <begin position="70"/>
        <end position="93"/>
    </location>
</feature>
<sequence length="173" mass="19223">MKPAALAFVAFVFLFRLATLAISIRHERALRKDGAIEYGVLNSKILTVAYTSYLIAAAIEGVIRNAPFDILSGIGFVLYAISVIALLAVIHLLGRFWTVKLLIAPDHSLVLHPFFRLIRHPNYFLNAIPELVGIALVLHAYDTLVIGLPPVLLLFANRIRQEERAMKATFAAY</sequence>
<dbReference type="Pfam" id="PF04140">
    <property type="entry name" value="ICMT"/>
    <property type="match status" value="1"/>
</dbReference>
<dbReference type="GO" id="GO:0032259">
    <property type="term" value="P:methylation"/>
    <property type="evidence" value="ECO:0007669"/>
    <property type="project" value="UniProtKB-KW"/>
</dbReference>
<dbReference type="Proteomes" id="UP000568106">
    <property type="component" value="Unassembled WGS sequence"/>
</dbReference>
<accession>A0A7W8IED9</accession>
<proteinExistence type="predicted"/>
<evidence type="ECO:0000256" key="5">
    <source>
        <dbReference type="SAM" id="Phobius"/>
    </source>
</evidence>
<evidence type="ECO:0000256" key="2">
    <source>
        <dbReference type="ARBA" id="ARBA00022692"/>
    </source>
</evidence>
<evidence type="ECO:0000256" key="1">
    <source>
        <dbReference type="ARBA" id="ARBA00004141"/>
    </source>
</evidence>
<protein>
    <submittedName>
        <fullName evidence="6">Isoprenylcysteine carboxyl methyltransferase (ICMT) family protein YpbQ</fullName>
    </submittedName>
</protein>
<dbReference type="PANTHER" id="PTHR43847">
    <property type="entry name" value="BLL3993 PROTEIN"/>
    <property type="match status" value="1"/>
</dbReference>
<keyword evidence="4 5" id="KW-0472">Membrane</keyword>
<name>A0A7W8IED9_9BACT</name>
<keyword evidence="7" id="KW-1185">Reference proteome</keyword>
<dbReference type="InterPro" id="IPR052527">
    <property type="entry name" value="Metal_cation-efflux_comp"/>
</dbReference>
<organism evidence="6 7">
    <name type="scientific">Tunturiibacter empetritectus</name>
    <dbReference type="NCBI Taxonomy" id="3069691"/>
    <lineage>
        <taxon>Bacteria</taxon>
        <taxon>Pseudomonadati</taxon>
        <taxon>Acidobacteriota</taxon>
        <taxon>Terriglobia</taxon>
        <taxon>Terriglobales</taxon>
        <taxon>Acidobacteriaceae</taxon>
        <taxon>Tunturiibacter</taxon>
    </lineage>
</organism>
<evidence type="ECO:0000313" key="6">
    <source>
        <dbReference type="EMBL" id="MBB5315649.1"/>
    </source>
</evidence>
<evidence type="ECO:0000313" key="7">
    <source>
        <dbReference type="Proteomes" id="UP000568106"/>
    </source>
</evidence>
<dbReference type="Gene3D" id="1.20.120.1630">
    <property type="match status" value="1"/>
</dbReference>
<dbReference type="EMBL" id="JACHDY010000001">
    <property type="protein sequence ID" value="MBB5315649.1"/>
    <property type="molecule type" value="Genomic_DNA"/>
</dbReference>
<keyword evidence="6" id="KW-0808">Transferase</keyword>
<dbReference type="AlphaFoldDB" id="A0A7W8IED9"/>
<comment type="caution">
    <text evidence="6">The sequence shown here is derived from an EMBL/GenBank/DDBJ whole genome shotgun (WGS) entry which is preliminary data.</text>
</comment>
<dbReference type="InterPro" id="IPR007269">
    <property type="entry name" value="ICMT_MeTrfase"/>
</dbReference>
<evidence type="ECO:0000256" key="4">
    <source>
        <dbReference type="ARBA" id="ARBA00023136"/>
    </source>
</evidence>
<dbReference type="GO" id="GO:0016020">
    <property type="term" value="C:membrane"/>
    <property type="evidence" value="ECO:0007669"/>
    <property type="project" value="UniProtKB-SubCell"/>
</dbReference>
<evidence type="ECO:0000256" key="3">
    <source>
        <dbReference type="ARBA" id="ARBA00022989"/>
    </source>
</evidence>
<gene>
    <name evidence="6" type="ORF">HDF09_000299</name>
</gene>
<feature type="transmembrane region" description="Helical" evidence="5">
    <location>
        <begin position="45"/>
        <end position="63"/>
    </location>
</feature>
<keyword evidence="2 5" id="KW-0812">Transmembrane</keyword>
<feature type="transmembrane region" description="Helical" evidence="5">
    <location>
        <begin position="131"/>
        <end position="156"/>
    </location>
</feature>
<comment type="subcellular location">
    <subcellularLocation>
        <location evidence="1">Membrane</location>
        <topology evidence="1">Multi-pass membrane protein</topology>
    </subcellularLocation>
</comment>
<keyword evidence="3 5" id="KW-1133">Transmembrane helix</keyword>
<dbReference type="PANTHER" id="PTHR43847:SF1">
    <property type="entry name" value="BLL3993 PROTEIN"/>
    <property type="match status" value="1"/>
</dbReference>